<dbReference type="InterPro" id="IPR009000">
    <property type="entry name" value="Transl_B-barrel_sf"/>
</dbReference>
<dbReference type="InterPro" id="IPR044145">
    <property type="entry name" value="IF2_II"/>
</dbReference>
<keyword evidence="13" id="KW-1185">Reference proteome</keyword>
<evidence type="ECO:0000256" key="5">
    <source>
        <dbReference type="ARBA" id="ARBA00022917"/>
    </source>
</evidence>
<dbReference type="CDD" id="cd03692">
    <property type="entry name" value="mtIF2_IVc"/>
    <property type="match status" value="1"/>
</dbReference>
<keyword evidence="7" id="KW-0496">Mitochondrion</keyword>
<evidence type="ECO:0000256" key="6">
    <source>
        <dbReference type="ARBA" id="ARBA00022946"/>
    </source>
</evidence>
<dbReference type="SUPFAM" id="SSF50447">
    <property type="entry name" value="Translation proteins"/>
    <property type="match status" value="2"/>
</dbReference>
<gene>
    <name evidence="12" type="ORF">BaRGS_00021632</name>
</gene>
<dbReference type="FunFam" id="3.40.50.10050:FF:000001">
    <property type="entry name" value="Translation initiation factor IF-2"/>
    <property type="match status" value="1"/>
</dbReference>
<dbReference type="InterPro" id="IPR000795">
    <property type="entry name" value="T_Tr_GTP-bd_dom"/>
</dbReference>
<comment type="subcellular location">
    <subcellularLocation>
        <location evidence="1">Mitochondrion</location>
    </subcellularLocation>
</comment>
<dbReference type="PROSITE" id="PS51722">
    <property type="entry name" value="G_TR_2"/>
    <property type="match status" value="1"/>
</dbReference>
<dbReference type="PANTHER" id="PTHR43381:SF20">
    <property type="entry name" value="TRANSLATION INITIATION FACTOR IF-2, MITOCHONDRIAL"/>
    <property type="match status" value="1"/>
</dbReference>
<dbReference type="Proteomes" id="UP001519460">
    <property type="component" value="Unassembled WGS sequence"/>
</dbReference>
<dbReference type="FunFam" id="2.40.30.10:FF:000007">
    <property type="entry name" value="Translation initiation factor IF-2"/>
    <property type="match status" value="1"/>
</dbReference>
<dbReference type="Pfam" id="PF22042">
    <property type="entry name" value="EF-G_D2"/>
    <property type="match status" value="1"/>
</dbReference>
<dbReference type="FunFam" id="2.40.30.10:FF:000008">
    <property type="entry name" value="Translation initiation factor IF-2"/>
    <property type="match status" value="1"/>
</dbReference>
<dbReference type="NCBIfam" id="TIGR00487">
    <property type="entry name" value="IF-2"/>
    <property type="match status" value="1"/>
</dbReference>
<accession>A0ABD0KJL3</accession>
<dbReference type="HAMAP" id="MF_00100_B">
    <property type="entry name" value="IF_2_B"/>
    <property type="match status" value="1"/>
</dbReference>
<dbReference type="InterPro" id="IPR015760">
    <property type="entry name" value="TIF_IF2"/>
</dbReference>
<name>A0ABD0KJL3_9CAEN</name>
<dbReference type="InterPro" id="IPR053905">
    <property type="entry name" value="EF-G-like_DII"/>
</dbReference>
<organism evidence="12 13">
    <name type="scientific">Batillaria attramentaria</name>
    <dbReference type="NCBI Taxonomy" id="370345"/>
    <lineage>
        <taxon>Eukaryota</taxon>
        <taxon>Metazoa</taxon>
        <taxon>Spiralia</taxon>
        <taxon>Lophotrochozoa</taxon>
        <taxon>Mollusca</taxon>
        <taxon>Gastropoda</taxon>
        <taxon>Caenogastropoda</taxon>
        <taxon>Sorbeoconcha</taxon>
        <taxon>Cerithioidea</taxon>
        <taxon>Batillariidae</taxon>
        <taxon>Batillaria</taxon>
    </lineage>
</organism>
<dbReference type="NCBIfam" id="TIGR00231">
    <property type="entry name" value="small_GTP"/>
    <property type="match status" value="1"/>
</dbReference>
<sequence>RKPVSMNKKATSLPLVQVHSSMTVAELAAVIGRGIDHVFEVLMYVSGGSRFESEDDVIDDVKIIQEVIKKSGMRCVIVARNKDVKEKENCDVERQPPPDPSVLVRRPPVVTIMGHVDHGKTTLLDQLRQSNIVDQEFGGITQHIGAFLVKLPSGEAICFLDTPGHAAFSAMRARGAQVTDIVVLVIAAEDGVMQQTVESIRHAQSAGVPIIVAINKIDKPEADVERTKHMLMEQQVILEEFGGDIQAVPISALKGTNLDLLQEAIVTQAEIMQLTGDPTGLVEGRIVEAKVDPWRGKLATAVVQRGTLKKGVYLVAGTAWAKVRGMFNDQGKPVQEAPPSTPVEILGWKELPSAGDEILQVGSEAVVKRVIQWRKAQEQETKGAELQRIISERRDEHHRQHREEMRIRHEAGFIRSDNKRRQKQKEVIQTHEGPQFSLVLKGDVDGSVEAILDILDSYDSKKCRLDLVHYGVGNVTENDVEMAEAFQGEIFAFNVETPASVRKLAASRGVPLRSHNVIYHLFDELRDRISTRLPLLLEEDVIGEAQVLQVFHVKEGRSKVCVAGCRCTKGVLNKKKKFKMLRRGEIIFQGALSSLKHFKTEVETIKVDRECGISVEDEDVEFEAGDIIVCYEEREVEQDIDWSPGF</sequence>
<protein>
    <recommendedName>
        <fullName evidence="10">Translation initiation factor IF-2, mitochondrial</fullName>
    </recommendedName>
</protein>
<dbReference type="EMBL" id="JACVVK020000169">
    <property type="protein sequence ID" value="KAK7487137.1"/>
    <property type="molecule type" value="Genomic_DNA"/>
</dbReference>
<comment type="similarity">
    <text evidence="2">Belongs to the TRAFAC class translation factor GTPase superfamily. Classic translation factor GTPase family. IF-2 subfamily.</text>
</comment>
<dbReference type="GO" id="GO:0005525">
    <property type="term" value="F:GTP binding"/>
    <property type="evidence" value="ECO:0007669"/>
    <property type="project" value="UniProtKB-KW"/>
</dbReference>
<dbReference type="InterPro" id="IPR036925">
    <property type="entry name" value="TIF_IF2_dom3_sf"/>
</dbReference>
<dbReference type="Gene3D" id="3.40.50.10050">
    <property type="entry name" value="Translation initiation factor IF- 2, domain 3"/>
    <property type="match status" value="1"/>
</dbReference>
<feature type="domain" description="Tr-type G" evidence="11">
    <location>
        <begin position="105"/>
        <end position="279"/>
    </location>
</feature>
<evidence type="ECO:0000256" key="8">
    <source>
        <dbReference type="ARBA" id="ARBA00023134"/>
    </source>
</evidence>
<evidence type="ECO:0000256" key="3">
    <source>
        <dbReference type="ARBA" id="ARBA00022540"/>
    </source>
</evidence>
<evidence type="ECO:0000256" key="2">
    <source>
        <dbReference type="ARBA" id="ARBA00007733"/>
    </source>
</evidence>
<comment type="function">
    <text evidence="9">One of the essential components for the initiation of protein synthesis. Protects formylmethionyl-tRNA from spontaneous hydrolysis and promotes its binding to the 30S ribosomal subunits. Also involved in the hydrolysis of GTP during the formation of the 70S ribosomal complex.</text>
</comment>
<dbReference type="SUPFAM" id="SSF52540">
    <property type="entry name" value="P-loop containing nucleoside triphosphate hydrolases"/>
    <property type="match status" value="1"/>
</dbReference>
<evidence type="ECO:0000256" key="4">
    <source>
        <dbReference type="ARBA" id="ARBA00022741"/>
    </source>
</evidence>
<dbReference type="FunFam" id="3.40.50.300:FF:000019">
    <property type="entry name" value="Translation initiation factor IF-2"/>
    <property type="match status" value="1"/>
</dbReference>
<keyword evidence="8" id="KW-0342">GTP-binding</keyword>
<dbReference type="GO" id="GO:0003743">
    <property type="term" value="F:translation initiation factor activity"/>
    <property type="evidence" value="ECO:0007669"/>
    <property type="project" value="UniProtKB-KW"/>
</dbReference>
<keyword evidence="6" id="KW-0809">Transit peptide</keyword>
<evidence type="ECO:0000256" key="9">
    <source>
        <dbReference type="ARBA" id="ARBA00025162"/>
    </source>
</evidence>
<dbReference type="AlphaFoldDB" id="A0ABD0KJL3"/>
<dbReference type="GO" id="GO:0005739">
    <property type="term" value="C:mitochondrion"/>
    <property type="evidence" value="ECO:0007669"/>
    <property type="project" value="UniProtKB-SubCell"/>
</dbReference>
<evidence type="ECO:0000256" key="1">
    <source>
        <dbReference type="ARBA" id="ARBA00004173"/>
    </source>
</evidence>
<evidence type="ECO:0000256" key="7">
    <source>
        <dbReference type="ARBA" id="ARBA00023128"/>
    </source>
</evidence>
<dbReference type="Pfam" id="PF11987">
    <property type="entry name" value="IF-2"/>
    <property type="match status" value="1"/>
</dbReference>
<dbReference type="CDD" id="cd01887">
    <property type="entry name" value="IF2_eIF5B"/>
    <property type="match status" value="1"/>
</dbReference>
<feature type="non-terminal residue" evidence="12">
    <location>
        <position position="1"/>
    </location>
</feature>
<reference evidence="12 13" key="1">
    <citation type="journal article" date="2023" name="Sci. Data">
        <title>Genome assembly of the Korean intertidal mud-creeper Batillaria attramentaria.</title>
        <authorList>
            <person name="Patra A.K."/>
            <person name="Ho P.T."/>
            <person name="Jun S."/>
            <person name="Lee S.J."/>
            <person name="Kim Y."/>
            <person name="Won Y.J."/>
        </authorList>
    </citation>
    <scope>NUCLEOTIDE SEQUENCE [LARGE SCALE GENOMIC DNA]</scope>
    <source>
        <strain evidence="12">Wonlab-2016</strain>
    </source>
</reference>
<dbReference type="CDD" id="cd03702">
    <property type="entry name" value="IF2_mtIF2_II"/>
    <property type="match status" value="1"/>
</dbReference>
<dbReference type="PANTHER" id="PTHR43381">
    <property type="entry name" value="TRANSLATION INITIATION FACTOR IF-2-RELATED"/>
    <property type="match status" value="1"/>
</dbReference>
<dbReference type="SUPFAM" id="SSF52156">
    <property type="entry name" value="Initiation factor IF2/eIF5b, domain 3"/>
    <property type="match status" value="1"/>
</dbReference>
<evidence type="ECO:0000259" key="11">
    <source>
        <dbReference type="PROSITE" id="PS51722"/>
    </source>
</evidence>
<keyword evidence="3" id="KW-0396">Initiation factor</keyword>
<dbReference type="PROSITE" id="PS01176">
    <property type="entry name" value="IF2"/>
    <property type="match status" value="1"/>
</dbReference>
<keyword evidence="4" id="KW-0547">Nucleotide-binding</keyword>
<dbReference type="Gene3D" id="2.40.30.10">
    <property type="entry name" value="Translation factors"/>
    <property type="match status" value="2"/>
</dbReference>
<dbReference type="InterPro" id="IPR000178">
    <property type="entry name" value="TF_IF2_bacterial-like"/>
</dbReference>
<evidence type="ECO:0000313" key="12">
    <source>
        <dbReference type="EMBL" id="KAK7487137.1"/>
    </source>
</evidence>
<dbReference type="InterPro" id="IPR005225">
    <property type="entry name" value="Small_GTP-bd"/>
</dbReference>
<keyword evidence="5" id="KW-0648">Protein biosynthesis</keyword>
<dbReference type="Gene3D" id="3.40.50.300">
    <property type="entry name" value="P-loop containing nucleotide triphosphate hydrolases"/>
    <property type="match status" value="1"/>
</dbReference>
<dbReference type="InterPro" id="IPR027417">
    <property type="entry name" value="P-loop_NTPase"/>
</dbReference>
<evidence type="ECO:0000256" key="10">
    <source>
        <dbReference type="ARBA" id="ARBA00044200"/>
    </source>
</evidence>
<evidence type="ECO:0000313" key="13">
    <source>
        <dbReference type="Proteomes" id="UP001519460"/>
    </source>
</evidence>
<dbReference type="Pfam" id="PF00009">
    <property type="entry name" value="GTP_EFTU"/>
    <property type="match status" value="1"/>
</dbReference>
<comment type="caution">
    <text evidence="12">The sequence shown here is derived from an EMBL/GenBank/DDBJ whole genome shotgun (WGS) entry which is preliminary data.</text>
</comment>
<proteinExistence type="inferred from homology"/>
<dbReference type="InterPro" id="IPR023115">
    <property type="entry name" value="TIF_IF2_dom3"/>
</dbReference>